<name>J3PE34_GAET3</name>
<feature type="region of interest" description="Disordered" evidence="6">
    <location>
        <begin position="79"/>
        <end position="107"/>
    </location>
</feature>
<accession>J3PE34</accession>
<dbReference type="CDD" id="cd00067">
    <property type="entry name" value="GAL4"/>
    <property type="match status" value="1"/>
</dbReference>
<organism evidence="8">
    <name type="scientific">Gaeumannomyces tritici (strain R3-111a-1)</name>
    <name type="common">Wheat and barley take-all root rot fungus</name>
    <name type="synonym">Gaeumannomyces graminis var. tritici</name>
    <dbReference type="NCBI Taxonomy" id="644352"/>
    <lineage>
        <taxon>Eukaryota</taxon>
        <taxon>Fungi</taxon>
        <taxon>Dikarya</taxon>
        <taxon>Ascomycota</taxon>
        <taxon>Pezizomycotina</taxon>
        <taxon>Sordariomycetes</taxon>
        <taxon>Sordariomycetidae</taxon>
        <taxon>Magnaporthales</taxon>
        <taxon>Magnaporthaceae</taxon>
        <taxon>Gaeumannomyces</taxon>
    </lineage>
</organism>
<dbReference type="PANTHER" id="PTHR31845:SF39">
    <property type="entry name" value="TRANSCRIPTION FACTOR PBCR-RELATED"/>
    <property type="match status" value="1"/>
</dbReference>
<dbReference type="Gene3D" id="4.10.240.10">
    <property type="entry name" value="Zn(2)-C6 fungal-type DNA-binding domain"/>
    <property type="match status" value="1"/>
</dbReference>
<feature type="compositionally biased region" description="Low complexity" evidence="6">
    <location>
        <begin position="166"/>
        <end position="195"/>
    </location>
</feature>
<reference evidence="10" key="1">
    <citation type="submission" date="2010-07" db="EMBL/GenBank/DDBJ databases">
        <title>The genome sequence of Gaeumannomyces graminis var. tritici strain R3-111a-1.</title>
        <authorList>
            <consortium name="The Broad Institute Genome Sequencing Platform"/>
            <person name="Ma L.-J."/>
            <person name="Dead R."/>
            <person name="Young S."/>
            <person name="Zeng Q."/>
            <person name="Koehrsen M."/>
            <person name="Alvarado L."/>
            <person name="Berlin A."/>
            <person name="Chapman S.B."/>
            <person name="Chen Z."/>
            <person name="Freedman E."/>
            <person name="Gellesch M."/>
            <person name="Goldberg J."/>
            <person name="Griggs A."/>
            <person name="Gujja S."/>
            <person name="Heilman E.R."/>
            <person name="Heiman D."/>
            <person name="Hepburn T."/>
            <person name="Howarth C."/>
            <person name="Jen D."/>
            <person name="Larson L."/>
            <person name="Mehta T."/>
            <person name="Neiman D."/>
            <person name="Pearson M."/>
            <person name="Roberts A."/>
            <person name="Saif S."/>
            <person name="Shea T."/>
            <person name="Shenoy N."/>
            <person name="Sisk P."/>
            <person name="Stolte C."/>
            <person name="Sykes S."/>
            <person name="Walk T."/>
            <person name="White J."/>
            <person name="Yandava C."/>
            <person name="Haas B."/>
            <person name="Nusbaum C."/>
            <person name="Birren B."/>
        </authorList>
    </citation>
    <scope>NUCLEOTIDE SEQUENCE [LARGE SCALE GENOMIC DNA]</scope>
    <source>
        <strain evidence="10">R3-111a-1</strain>
    </source>
</reference>
<evidence type="ECO:0000256" key="2">
    <source>
        <dbReference type="ARBA" id="ARBA00023015"/>
    </source>
</evidence>
<dbReference type="STRING" id="644352.J3PE34"/>
<reference evidence="9" key="5">
    <citation type="submission" date="2018-04" db="UniProtKB">
        <authorList>
            <consortium name="EnsemblFungi"/>
        </authorList>
    </citation>
    <scope>IDENTIFICATION</scope>
    <source>
        <strain evidence="9">R3-111a-1</strain>
    </source>
</reference>
<evidence type="ECO:0000313" key="9">
    <source>
        <dbReference type="EnsemblFungi" id="EJT70734"/>
    </source>
</evidence>
<dbReference type="GO" id="GO:0000976">
    <property type="term" value="F:transcription cis-regulatory region binding"/>
    <property type="evidence" value="ECO:0007669"/>
    <property type="project" value="TreeGrafter"/>
</dbReference>
<dbReference type="Pfam" id="PF00172">
    <property type="entry name" value="Zn_clus"/>
    <property type="match status" value="1"/>
</dbReference>
<reference evidence="8" key="2">
    <citation type="submission" date="2010-07" db="EMBL/GenBank/DDBJ databases">
        <authorList>
            <consortium name="The Broad Institute Genome Sequencing Platform"/>
            <consortium name="Broad Institute Genome Sequencing Center for Infectious Disease"/>
            <person name="Ma L.-J."/>
            <person name="Dead R."/>
            <person name="Young S."/>
            <person name="Zeng Q."/>
            <person name="Koehrsen M."/>
            <person name="Alvarado L."/>
            <person name="Berlin A."/>
            <person name="Chapman S.B."/>
            <person name="Chen Z."/>
            <person name="Freedman E."/>
            <person name="Gellesch M."/>
            <person name="Goldberg J."/>
            <person name="Griggs A."/>
            <person name="Gujja S."/>
            <person name="Heilman E.R."/>
            <person name="Heiman D."/>
            <person name="Hepburn T."/>
            <person name="Howarth C."/>
            <person name="Jen D."/>
            <person name="Larson L."/>
            <person name="Mehta T."/>
            <person name="Neiman D."/>
            <person name="Pearson M."/>
            <person name="Roberts A."/>
            <person name="Saif S."/>
            <person name="Shea T."/>
            <person name="Shenoy N."/>
            <person name="Sisk P."/>
            <person name="Stolte C."/>
            <person name="Sykes S."/>
            <person name="Walk T."/>
            <person name="White J."/>
            <person name="Yandava C."/>
            <person name="Haas B."/>
            <person name="Nusbaum C."/>
            <person name="Birren B."/>
        </authorList>
    </citation>
    <scope>NUCLEOTIDE SEQUENCE</scope>
    <source>
        <strain evidence="8">R3-111a-1</strain>
    </source>
</reference>
<evidence type="ECO:0000256" key="3">
    <source>
        <dbReference type="ARBA" id="ARBA00023125"/>
    </source>
</evidence>
<dbReference type="GeneID" id="20352215"/>
<dbReference type="InterPro" id="IPR036864">
    <property type="entry name" value="Zn2-C6_fun-type_DNA-bd_sf"/>
</dbReference>
<dbReference type="HOGENOM" id="CLU_006524_5_0_1"/>
<evidence type="ECO:0000313" key="8">
    <source>
        <dbReference type="EMBL" id="EJT70734.1"/>
    </source>
</evidence>
<evidence type="ECO:0000256" key="4">
    <source>
        <dbReference type="ARBA" id="ARBA00023163"/>
    </source>
</evidence>
<keyword evidence="2" id="KW-0805">Transcription regulation</keyword>
<evidence type="ECO:0000256" key="1">
    <source>
        <dbReference type="ARBA" id="ARBA00004123"/>
    </source>
</evidence>
<dbReference type="AlphaFoldDB" id="J3PE34"/>
<evidence type="ECO:0000259" key="7">
    <source>
        <dbReference type="PROSITE" id="PS50048"/>
    </source>
</evidence>
<reference evidence="9" key="4">
    <citation type="journal article" date="2015" name="G3 (Bethesda)">
        <title>Genome sequences of three phytopathogenic species of the Magnaporthaceae family of fungi.</title>
        <authorList>
            <person name="Okagaki L.H."/>
            <person name="Nunes C.C."/>
            <person name="Sailsbery J."/>
            <person name="Clay B."/>
            <person name="Brown D."/>
            <person name="John T."/>
            <person name="Oh Y."/>
            <person name="Young N."/>
            <person name="Fitzgerald M."/>
            <person name="Haas B.J."/>
            <person name="Zeng Q."/>
            <person name="Young S."/>
            <person name="Adiconis X."/>
            <person name="Fan L."/>
            <person name="Levin J.Z."/>
            <person name="Mitchell T.K."/>
            <person name="Okubara P.A."/>
            <person name="Farman M.L."/>
            <person name="Kohn L.M."/>
            <person name="Birren B."/>
            <person name="Ma L.-J."/>
            <person name="Dean R.A."/>
        </authorList>
    </citation>
    <scope>NUCLEOTIDE SEQUENCE</scope>
    <source>
        <strain evidence="9">R3-111a-1</strain>
    </source>
</reference>
<dbReference type="PROSITE" id="PS50048">
    <property type="entry name" value="ZN2_CY6_FUNGAL_2"/>
    <property type="match status" value="1"/>
</dbReference>
<feature type="compositionally biased region" description="Low complexity" evidence="6">
    <location>
        <begin position="9"/>
        <end position="21"/>
    </location>
</feature>
<keyword evidence="3" id="KW-0238">DNA-binding</keyword>
<gene>
    <name evidence="9" type="primary">20352215</name>
    <name evidence="8" type="ORF">GGTG_11757</name>
</gene>
<dbReference type="eggNOG" id="ENOG502SNUJ">
    <property type="taxonomic scope" value="Eukaryota"/>
</dbReference>
<feature type="region of interest" description="Disordered" evidence="6">
    <location>
        <begin position="166"/>
        <end position="205"/>
    </location>
</feature>
<dbReference type="GO" id="GO:0000981">
    <property type="term" value="F:DNA-binding transcription factor activity, RNA polymerase II-specific"/>
    <property type="evidence" value="ECO:0007669"/>
    <property type="project" value="InterPro"/>
</dbReference>
<dbReference type="Proteomes" id="UP000006039">
    <property type="component" value="Unassembled WGS sequence"/>
</dbReference>
<dbReference type="GO" id="GO:0005634">
    <property type="term" value="C:nucleus"/>
    <property type="evidence" value="ECO:0007669"/>
    <property type="project" value="UniProtKB-SubCell"/>
</dbReference>
<protein>
    <recommendedName>
        <fullName evidence="7">Zn(2)-C6 fungal-type domain-containing protein</fullName>
    </recommendedName>
</protein>
<keyword evidence="4" id="KW-0804">Transcription</keyword>
<evidence type="ECO:0000256" key="6">
    <source>
        <dbReference type="SAM" id="MobiDB-lite"/>
    </source>
</evidence>
<dbReference type="OrthoDB" id="5424793at2759"/>
<evidence type="ECO:0000313" key="10">
    <source>
        <dbReference type="Proteomes" id="UP000006039"/>
    </source>
</evidence>
<dbReference type="SMART" id="SM00066">
    <property type="entry name" value="GAL4"/>
    <property type="match status" value="1"/>
</dbReference>
<keyword evidence="5" id="KW-0539">Nucleus</keyword>
<dbReference type="CDD" id="cd12148">
    <property type="entry name" value="fungal_TF_MHR"/>
    <property type="match status" value="1"/>
</dbReference>
<proteinExistence type="predicted"/>
<dbReference type="SUPFAM" id="SSF57701">
    <property type="entry name" value="Zn2/Cys6 DNA-binding domain"/>
    <property type="match status" value="1"/>
</dbReference>
<dbReference type="InterPro" id="IPR051089">
    <property type="entry name" value="prtT"/>
</dbReference>
<dbReference type="PROSITE" id="PS00463">
    <property type="entry name" value="ZN2_CY6_FUNGAL_1"/>
    <property type="match status" value="1"/>
</dbReference>
<reference evidence="8" key="3">
    <citation type="submission" date="2010-09" db="EMBL/GenBank/DDBJ databases">
        <title>Annotation of Gaeumannomyces graminis var. tritici R3-111a-1.</title>
        <authorList>
            <consortium name="The Broad Institute Genome Sequencing Platform"/>
            <person name="Ma L.-J."/>
            <person name="Dead R."/>
            <person name="Young S.K."/>
            <person name="Zeng Q."/>
            <person name="Gargeya S."/>
            <person name="Fitzgerald M."/>
            <person name="Haas B."/>
            <person name="Abouelleil A."/>
            <person name="Alvarado L."/>
            <person name="Arachchi H.M."/>
            <person name="Berlin A."/>
            <person name="Brown A."/>
            <person name="Chapman S.B."/>
            <person name="Chen Z."/>
            <person name="Dunbar C."/>
            <person name="Freedman E."/>
            <person name="Gearin G."/>
            <person name="Gellesch M."/>
            <person name="Goldberg J."/>
            <person name="Griggs A."/>
            <person name="Gujja S."/>
            <person name="Heiman D."/>
            <person name="Howarth C."/>
            <person name="Larson L."/>
            <person name="Lui A."/>
            <person name="MacDonald P.J.P."/>
            <person name="Mehta T."/>
            <person name="Montmayeur A."/>
            <person name="Murphy C."/>
            <person name="Neiman D."/>
            <person name="Pearson M."/>
            <person name="Priest M."/>
            <person name="Roberts A."/>
            <person name="Saif S."/>
            <person name="Shea T."/>
            <person name="Shenoy N."/>
            <person name="Sisk P."/>
            <person name="Stolte C."/>
            <person name="Sykes S."/>
            <person name="Yandava C."/>
            <person name="Wortman J."/>
            <person name="Nusbaum C."/>
            <person name="Birren B."/>
        </authorList>
    </citation>
    <scope>NUCLEOTIDE SEQUENCE</scope>
    <source>
        <strain evidence="8">R3-111a-1</strain>
    </source>
</reference>
<keyword evidence="10" id="KW-1185">Reference proteome</keyword>
<dbReference type="InterPro" id="IPR001138">
    <property type="entry name" value="Zn2Cys6_DnaBD"/>
</dbReference>
<dbReference type="GO" id="GO:0008270">
    <property type="term" value="F:zinc ion binding"/>
    <property type="evidence" value="ECO:0007669"/>
    <property type="project" value="InterPro"/>
</dbReference>
<dbReference type="EMBL" id="GL385401">
    <property type="protein sequence ID" value="EJT70734.1"/>
    <property type="molecule type" value="Genomic_DNA"/>
</dbReference>
<feature type="domain" description="Zn(2)-C6 fungal-type" evidence="7">
    <location>
        <begin position="44"/>
        <end position="76"/>
    </location>
</feature>
<comment type="subcellular location">
    <subcellularLocation>
        <location evidence="1">Nucleus</location>
    </subcellularLocation>
</comment>
<feature type="region of interest" description="Disordered" evidence="6">
    <location>
        <begin position="1"/>
        <end position="36"/>
    </location>
</feature>
<sequence length="831" mass="88839">MDHFTSPGATATATTTATANAPSCAGDGSASATSQGPQAKMTYACESCRAAKVKCTSSRQPGICRRCLESKRECVFKTGPRTRRPRLSKQTSAAERPPPPPGPSKTFTIDVPLPKEEHLEDPLAVLRDSHEAYIDKLMPSPPYDGDFFDDAGSDMAHGGAWSSSTRTAASATTPSSTGHSAATTNATTTTGGFSSVQPSAEPLSPMTLGLRRPQFNLDSATALLAAFRRSMDPYFPVAAVSEHDTVSSLARDRPFVLLAVLAAASGARVALRGGRGSLYDEEFRKVLGLKFVAGGERTVELLVGLLVYCAWYPVHLRPKSKQASQYMRMAVDLVQDLELDQPEGIEQAGFAGEERLQAIRAYLCCYYLVVARAMAYIARPASLQFTAWTAACCDILEREGTQASDRVLPWLVRNQHLVEETASLTAAQEKGQRSQYQVDTMLRGLEAQFREWKSRIPEDVAKTPVMLVSSLSTEIYLYSSHLWKPSLMKAQRPGHALDPNQDPVRLALALPTLRTFLEFLASITREDTPQPSPNWTQAASESTAMPLQTPSTAALFQDGGDPPAAPDEEFANFSTVEWARVVFAVVVCFRLSFDMPTCPLWDGARGRRELELGRFLAIISGDCDDFYDEIISGGSASNAAAVAARINPHMNVVCATKLVFSVVKRKFERRVAQLPPAEVPAAAAASTPVSPPVSSPTVMSMFLGGFGAGSAGGGFFGGGNGVASGNPHAAMTSDMRVGLDKSMRGCPMLDGSFDNFIPLWGDGSAAPAVPPDHPPIPMGMMGGSVGGGVGGLGNANPMADLDSSSQAAIFQDLWTTMNNEWSYGGPDNMTF</sequence>
<dbReference type="VEuPathDB" id="FungiDB:GGTG_11757"/>
<dbReference type="PANTHER" id="PTHR31845">
    <property type="entry name" value="FINGER DOMAIN PROTEIN, PUTATIVE-RELATED"/>
    <property type="match status" value="1"/>
</dbReference>
<dbReference type="EnsemblFungi" id="EJT70734">
    <property type="protein sequence ID" value="EJT70734"/>
    <property type="gene ID" value="GGTG_11757"/>
</dbReference>
<evidence type="ECO:0000256" key="5">
    <source>
        <dbReference type="ARBA" id="ARBA00023242"/>
    </source>
</evidence>
<dbReference type="RefSeq" id="XP_009227912.1">
    <property type="nucleotide sequence ID" value="XM_009229648.1"/>
</dbReference>